<dbReference type="AlphaFoldDB" id="A0AAV8U8F8"/>
<name>A0AAV8U8F8_9ROSI</name>
<dbReference type="InterPro" id="IPR006015">
    <property type="entry name" value="Universal_stress_UspA"/>
</dbReference>
<evidence type="ECO:0000259" key="1">
    <source>
        <dbReference type="Pfam" id="PF00582"/>
    </source>
</evidence>
<dbReference type="EMBL" id="JAIWQS010000001">
    <property type="protein sequence ID" value="KAJ8774620.1"/>
    <property type="molecule type" value="Genomic_DNA"/>
</dbReference>
<dbReference type="Proteomes" id="UP001159364">
    <property type="component" value="Linkage Group LG01"/>
</dbReference>
<proteinExistence type="predicted"/>
<keyword evidence="3" id="KW-1185">Reference proteome</keyword>
<organism evidence="2 3">
    <name type="scientific">Erythroxylum novogranatense</name>
    <dbReference type="NCBI Taxonomy" id="1862640"/>
    <lineage>
        <taxon>Eukaryota</taxon>
        <taxon>Viridiplantae</taxon>
        <taxon>Streptophyta</taxon>
        <taxon>Embryophyta</taxon>
        <taxon>Tracheophyta</taxon>
        <taxon>Spermatophyta</taxon>
        <taxon>Magnoliopsida</taxon>
        <taxon>eudicotyledons</taxon>
        <taxon>Gunneridae</taxon>
        <taxon>Pentapetalae</taxon>
        <taxon>rosids</taxon>
        <taxon>fabids</taxon>
        <taxon>Malpighiales</taxon>
        <taxon>Erythroxylaceae</taxon>
        <taxon>Erythroxylum</taxon>
    </lineage>
</organism>
<protein>
    <recommendedName>
        <fullName evidence="1">UspA domain-containing protein</fullName>
    </recommendedName>
</protein>
<accession>A0AAV8U8F8</accession>
<dbReference type="CDD" id="cd23659">
    <property type="entry name" value="USP_At3g01520-like"/>
    <property type="match status" value="1"/>
</dbReference>
<dbReference type="Gene3D" id="3.40.50.620">
    <property type="entry name" value="HUPs"/>
    <property type="match status" value="1"/>
</dbReference>
<sequence length="161" mass="17575">MEDGKGKEKKMKVMIAIDGSECSHYALQWAIVNLHETIASSELFIFTVQTVTDFIYANVSTHGFPHPDLTKAILEDKKKAASALLDQAKCICVEHGIVAQTVTDIGDPKEKICEAAEKINVQLLILGSHSRGAIKRAFLGSVSNQCVHNAKCSVLVVKQRV</sequence>
<dbReference type="PANTHER" id="PTHR31964">
    <property type="entry name" value="ADENINE NUCLEOTIDE ALPHA HYDROLASES-LIKE SUPERFAMILY PROTEIN"/>
    <property type="match status" value="1"/>
</dbReference>
<dbReference type="SUPFAM" id="SSF52402">
    <property type="entry name" value="Adenine nucleotide alpha hydrolases-like"/>
    <property type="match status" value="1"/>
</dbReference>
<dbReference type="PANTHER" id="PTHR31964:SF113">
    <property type="entry name" value="USPA DOMAIN-CONTAINING PROTEIN"/>
    <property type="match status" value="1"/>
</dbReference>
<gene>
    <name evidence="2" type="ORF">K2173_017066</name>
</gene>
<evidence type="ECO:0000313" key="2">
    <source>
        <dbReference type="EMBL" id="KAJ8774620.1"/>
    </source>
</evidence>
<evidence type="ECO:0000313" key="3">
    <source>
        <dbReference type="Proteomes" id="UP001159364"/>
    </source>
</evidence>
<comment type="caution">
    <text evidence="2">The sequence shown here is derived from an EMBL/GenBank/DDBJ whole genome shotgun (WGS) entry which is preliminary data.</text>
</comment>
<dbReference type="InterPro" id="IPR006016">
    <property type="entry name" value="UspA"/>
</dbReference>
<dbReference type="PRINTS" id="PR01438">
    <property type="entry name" value="UNVRSLSTRESS"/>
</dbReference>
<dbReference type="Pfam" id="PF00582">
    <property type="entry name" value="Usp"/>
    <property type="match status" value="1"/>
</dbReference>
<reference evidence="2 3" key="1">
    <citation type="submission" date="2021-09" db="EMBL/GenBank/DDBJ databases">
        <title>Genomic insights and catalytic innovation underlie evolution of tropane alkaloids biosynthesis.</title>
        <authorList>
            <person name="Wang Y.-J."/>
            <person name="Tian T."/>
            <person name="Huang J.-P."/>
            <person name="Huang S.-X."/>
        </authorList>
    </citation>
    <scope>NUCLEOTIDE SEQUENCE [LARGE SCALE GENOMIC DNA]</scope>
    <source>
        <strain evidence="2">KIB-2018</strain>
        <tissue evidence="2">Leaf</tissue>
    </source>
</reference>
<dbReference type="InterPro" id="IPR014729">
    <property type="entry name" value="Rossmann-like_a/b/a_fold"/>
</dbReference>
<feature type="domain" description="UspA" evidence="1">
    <location>
        <begin position="12"/>
        <end position="158"/>
    </location>
</feature>